<dbReference type="Proteomes" id="UP000515203">
    <property type="component" value="Unplaced"/>
</dbReference>
<evidence type="ECO:0000313" key="4">
    <source>
        <dbReference type="RefSeq" id="XP_004629476.1"/>
    </source>
</evidence>
<dbReference type="Pfam" id="PF15749">
    <property type="entry name" value="MRNIP"/>
    <property type="match status" value="1"/>
</dbReference>
<dbReference type="OrthoDB" id="5960226at2759"/>
<dbReference type="InterPro" id="IPR049472">
    <property type="entry name" value="MRNIP_N"/>
</dbReference>
<dbReference type="GeneID" id="101559909"/>
<evidence type="ECO:0000256" key="1">
    <source>
        <dbReference type="SAM" id="MobiDB-lite"/>
    </source>
</evidence>
<feature type="domain" description="MRN complex-interacting protein N-terminal" evidence="2">
    <location>
        <begin position="9"/>
        <end position="124"/>
    </location>
</feature>
<dbReference type="RefSeq" id="XP_004629476.1">
    <property type="nucleotide sequence ID" value="XM_004629419.2"/>
</dbReference>
<accession>A0A6P3F0Q1</accession>
<protein>
    <submittedName>
        <fullName evidence="4">MRN complex-interacting protein isoform X1</fullName>
    </submittedName>
</protein>
<dbReference type="FunCoup" id="A0A6P3F0Q1">
    <property type="interactions" value="1263"/>
</dbReference>
<dbReference type="AlphaFoldDB" id="A0A6P3F0Q1"/>
<sequence length="225" mass="24246">MAPPQRSRVLRCCSCRLFQAHQVKRSLKWTCKACGEKQSFLRDYGEGSGADCRHHVQKLNLLLGQASELSLRKGSMSTAHPPHGLNDDTEVTVESQADTSEPGPLWIDQPGPAPVPAPSKWTQFLLLPGNSSQMDMDPPSSIQRGPRPVSPAQAKSPEEGRFCGPTTPPQATPGHARPWGETPGPAWVTGTSWAGCGPGAQGPLQTPPMQWSSLFTTGEDFDDDL</sequence>
<evidence type="ECO:0000259" key="2">
    <source>
        <dbReference type="Pfam" id="PF15749"/>
    </source>
</evidence>
<gene>
    <name evidence="4" type="primary">Mrnip</name>
</gene>
<keyword evidence="3" id="KW-1185">Reference proteome</keyword>
<dbReference type="CTD" id="51149"/>
<name>A0A6P3F0Q1_OCTDE</name>
<feature type="region of interest" description="Disordered" evidence="1">
    <location>
        <begin position="73"/>
        <end position="114"/>
    </location>
</feature>
<dbReference type="GO" id="GO:0005634">
    <property type="term" value="C:nucleus"/>
    <property type="evidence" value="ECO:0007669"/>
    <property type="project" value="TreeGrafter"/>
</dbReference>
<dbReference type="InParanoid" id="A0A6P3F0Q1"/>
<dbReference type="PANTHER" id="PTHR15863:SF2">
    <property type="entry name" value="MRN COMPLEX-INTERACTING PROTEIN"/>
    <property type="match status" value="1"/>
</dbReference>
<proteinExistence type="predicted"/>
<dbReference type="GO" id="GO:0007095">
    <property type="term" value="P:mitotic G2 DNA damage checkpoint signaling"/>
    <property type="evidence" value="ECO:0007669"/>
    <property type="project" value="TreeGrafter"/>
</dbReference>
<feature type="region of interest" description="Disordered" evidence="1">
    <location>
        <begin position="129"/>
        <end position="225"/>
    </location>
</feature>
<dbReference type="InterPro" id="IPR032739">
    <property type="entry name" value="MRNIP"/>
</dbReference>
<dbReference type="PANTHER" id="PTHR15863">
    <property type="entry name" value="MRN COMPLEX-INTERACTING PROTEIN"/>
    <property type="match status" value="1"/>
</dbReference>
<organism evidence="3 4">
    <name type="scientific">Octodon degus</name>
    <name type="common">Degu</name>
    <name type="synonym">Sciurus degus</name>
    <dbReference type="NCBI Taxonomy" id="10160"/>
    <lineage>
        <taxon>Eukaryota</taxon>
        <taxon>Metazoa</taxon>
        <taxon>Chordata</taxon>
        <taxon>Craniata</taxon>
        <taxon>Vertebrata</taxon>
        <taxon>Euteleostomi</taxon>
        <taxon>Mammalia</taxon>
        <taxon>Eutheria</taxon>
        <taxon>Euarchontoglires</taxon>
        <taxon>Glires</taxon>
        <taxon>Rodentia</taxon>
        <taxon>Hystricomorpha</taxon>
        <taxon>Octodontidae</taxon>
        <taxon>Octodon</taxon>
    </lineage>
</organism>
<feature type="compositionally biased region" description="Polar residues" evidence="1">
    <location>
        <begin position="203"/>
        <end position="216"/>
    </location>
</feature>
<evidence type="ECO:0000313" key="3">
    <source>
        <dbReference type="Proteomes" id="UP000515203"/>
    </source>
</evidence>
<reference evidence="4" key="1">
    <citation type="submission" date="2025-08" db="UniProtKB">
        <authorList>
            <consortium name="RefSeq"/>
        </authorList>
    </citation>
    <scope>IDENTIFICATION</scope>
</reference>
<dbReference type="GO" id="GO:0003682">
    <property type="term" value="F:chromatin binding"/>
    <property type="evidence" value="ECO:0007669"/>
    <property type="project" value="TreeGrafter"/>
</dbReference>